<dbReference type="Proteomes" id="UP000034037">
    <property type="component" value="Chromosome"/>
</dbReference>
<reference evidence="2 3" key="1">
    <citation type="submission" date="2015-04" db="EMBL/GenBank/DDBJ databases">
        <title>Complete Genome Sequence of Brevibacterium flavum ATCC 15168.</title>
        <authorList>
            <person name="Ahn J."/>
            <person name="Park G."/>
            <person name="Jeon W."/>
            <person name="Jang Y."/>
            <person name="Jang M."/>
            <person name="Lee H."/>
            <person name="Lee H."/>
        </authorList>
    </citation>
    <scope>NUCLEOTIDE SEQUENCE [LARGE SCALE GENOMIC DNA]</scope>
    <source>
        <strain evidence="2 3">ATCC 15168</strain>
    </source>
</reference>
<dbReference type="RefSeq" id="WP_003863818.1">
    <property type="nucleotide sequence ID" value="NZ_CP011309.1"/>
</dbReference>
<dbReference type="PANTHER" id="PTHR43798:SF33">
    <property type="entry name" value="HYDROLASE, PUTATIVE (AFU_ORTHOLOGUE AFUA_2G14860)-RELATED"/>
    <property type="match status" value="1"/>
</dbReference>
<keyword evidence="3" id="KW-1185">Reference proteome</keyword>
<dbReference type="InterPro" id="IPR000073">
    <property type="entry name" value="AB_hydrolase_1"/>
</dbReference>
<feature type="domain" description="AB hydrolase-1" evidence="1">
    <location>
        <begin position="28"/>
        <end position="135"/>
    </location>
</feature>
<dbReference type="GO" id="GO:0016787">
    <property type="term" value="F:hydrolase activity"/>
    <property type="evidence" value="ECO:0007669"/>
    <property type="project" value="UniProtKB-KW"/>
</dbReference>
<organism evidence="2 3">
    <name type="scientific">[Brevibacterium] flavum</name>
    <dbReference type="NCBI Taxonomy" id="92706"/>
    <lineage>
        <taxon>Bacteria</taxon>
        <taxon>Bacillati</taxon>
        <taxon>Actinomycetota</taxon>
        <taxon>Actinomycetes</taxon>
        <taxon>Mycobacteriales</taxon>
        <taxon>Corynebacteriaceae</taxon>
        <taxon>Corynebacterium</taxon>
    </lineage>
</organism>
<gene>
    <name evidence="2" type="ORF">YH66_06180</name>
</gene>
<evidence type="ECO:0000313" key="2">
    <source>
        <dbReference type="EMBL" id="AKF27173.1"/>
    </source>
</evidence>
<dbReference type="InterPro" id="IPR050266">
    <property type="entry name" value="AB_hydrolase_sf"/>
</dbReference>
<dbReference type="GO" id="GO:0016020">
    <property type="term" value="C:membrane"/>
    <property type="evidence" value="ECO:0007669"/>
    <property type="project" value="TreeGrafter"/>
</dbReference>
<dbReference type="Gene3D" id="3.40.50.1820">
    <property type="entry name" value="alpha/beta hydrolase"/>
    <property type="match status" value="1"/>
</dbReference>
<dbReference type="PANTHER" id="PTHR43798">
    <property type="entry name" value="MONOACYLGLYCEROL LIPASE"/>
    <property type="match status" value="1"/>
</dbReference>
<name>A0A0F6WQF0_9CORY</name>
<dbReference type="AlphaFoldDB" id="A0A0F6WQF0"/>
<dbReference type="Pfam" id="PF00561">
    <property type="entry name" value="Abhydrolase_1"/>
    <property type="match status" value="1"/>
</dbReference>
<dbReference type="PATRIC" id="fig|92706.3.peg.1283"/>
<evidence type="ECO:0000313" key="3">
    <source>
        <dbReference type="Proteomes" id="UP000034037"/>
    </source>
</evidence>
<dbReference type="SUPFAM" id="SSF53474">
    <property type="entry name" value="alpha/beta-Hydrolases"/>
    <property type="match status" value="1"/>
</dbReference>
<dbReference type="HOGENOM" id="CLU_084723_0_0_11"/>
<keyword evidence="2" id="KW-0378">Hydrolase</keyword>
<sequence length="264" mass="28876">MNTPLQHSTFPVPGAQLSTSYSDEHGQAVIQLHGLTSSRQRDRLLDLDLGRGLSGTRLLRYDARGHGTSTGRAASTDYQWDTLAGDLLMLLDAHFPHEQVHGVGPSMGCATLLKAAVLNPDRFCGFTLMLPPTAWESRKAQASEYLSRAEFLETHGMDAFLNAEKLHAQPPATVGTPDTVPDISAELLSWAYRGAAQSDLPSKEEITKIAVPTTILSWIDDPGHPVSTAIELTRLMPNAQLRIATTPAEVARWPQHLRDDLRLD</sequence>
<evidence type="ECO:0000259" key="1">
    <source>
        <dbReference type="Pfam" id="PF00561"/>
    </source>
</evidence>
<dbReference type="EMBL" id="CP011309">
    <property type="protein sequence ID" value="AKF27173.1"/>
    <property type="molecule type" value="Genomic_DNA"/>
</dbReference>
<accession>A0A0F6WQF0</accession>
<dbReference type="InterPro" id="IPR029058">
    <property type="entry name" value="AB_hydrolase_fold"/>
</dbReference>
<proteinExistence type="predicted"/>
<protein>
    <submittedName>
        <fullName evidence="2">Alpha/beta hydrolase</fullName>
    </submittedName>
</protein>